<evidence type="ECO:0000259" key="1">
    <source>
        <dbReference type="Pfam" id="PF18593"/>
    </source>
</evidence>
<evidence type="ECO:0000313" key="3">
    <source>
        <dbReference type="Proteomes" id="UP000027822"/>
    </source>
</evidence>
<dbReference type="Proteomes" id="UP000027822">
    <property type="component" value="Unassembled WGS sequence"/>
</dbReference>
<sequence>MGNRYDVFEELSDFLGGTFHQDMNSPEEAMEGFIYESSKECLLFTIKCCEAFLNSEITMQEKEKFIESNVEIYFPAIALTSVQWLINVVKQMKKAYDA</sequence>
<organism evidence="2 3">
    <name type="scientific">Bacillus manliponensis</name>
    <dbReference type="NCBI Taxonomy" id="574376"/>
    <lineage>
        <taxon>Bacteria</taxon>
        <taxon>Bacillati</taxon>
        <taxon>Bacillota</taxon>
        <taxon>Bacilli</taxon>
        <taxon>Bacillales</taxon>
        <taxon>Bacillaceae</taxon>
        <taxon>Bacillus</taxon>
        <taxon>Bacillus cereus group</taxon>
    </lineage>
</organism>
<name>A0A073KCQ9_9BACI</name>
<evidence type="ECO:0000313" key="2">
    <source>
        <dbReference type="EMBL" id="KEK20083.1"/>
    </source>
</evidence>
<comment type="caution">
    <text evidence="2">The sequence shown here is derived from an EMBL/GenBank/DDBJ whole genome shotgun (WGS) entry which is preliminary data.</text>
</comment>
<dbReference type="RefSeq" id="WP_034637247.1">
    <property type="nucleotide sequence ID" value="NZ_CBCSJC010000003.1"/>
</dbReference>
<keyword evidence="3" id="KW-1185">Reference proteome</keyword>
<proteinExistence type="predicted"/>
<accession>A0A073KCQ9</accession>
<dbReference type="EMBL" id="JOTN01000004">
    <property type="protein sequence ID" value="KEK20083.1"/>
    <property type="molecule type" value="Genomic_DNA"/>
</dbReference>
<dbReference type="STRING" id="574376.BAMA_16650"/>
<feature type="domain" description="CdiI immunity protein" evidence="1">
    <location>
        <begin position="8"/>
        <end position="91"/>
    </location>
</feature>
<dbReference type="Pfam" id="PF18593">
    <property type="entry name" value="CdiI_2"/>
    <property type="match status" value="1"/>
</dbReference>
<dbReference type="AlphaFoldDB" id="A0A073KCQ9"/>
<dbReference type="OrthoDB" id="2969818at2"/>
<dbReference type="eggNOG" id="ENOG50304V5">
    <property type="taxonomic scope" value="Bacteria"/>
</dbReference>
<protein>
    <recommendedName>
        <fullName evidence="1">CdiI immunity protein domain-containing protein</fullName>
    </recommendedName>
</protein>
<gene>
    <name evidence="2" type="ORF">BAMA_16650</name>
</gene>
<dbReference type="InterPro" id="IPR041129">
    <property type="entry name" value="CdiI_2"/>
</dbReference>
<reference evidence="2 3" key="1">
    <citation type="submission" date="2014-06" db="EMBL/GenBank/DDBJ databases">
        <title>Draft genome sequence of Bacillus manliponensis JCM 15802 (MCCC 1A00708).</title>
        <authorList>
            <person name="Lai Q."/>
            <person name="Liu Y."/>
            <person name="Shao Z."/>
        </authorList>
    </citation>
    <scope>NUCLEOTIDE SEQUENCE [LARGE SCALE GENOMIC DNA]</scope>
    <source>
        <strain evidence="2 3">JCM 15802</strain>
    </source>
</reference>